<evidence type="ECO:0000256" key="6">
    <source>
        <dbReference type="ARBA" id="ARBA00023136"/>
    </source>
</evidence>
<feature type="transmembrane region" description="Helical" evidence="7">
    <location>
        <begin position="12"/>
        <end position="30"/>
    </location>
</feature>
<proteinExistence type="inferred from homology"/>
<dbReference type="Gene3D" id="1.10.3720.10">
    <property type="entry name" value="MetI-like"/>
    <property type="match status" value="1"/>
</dbReference>
<evidence type="ECO:0000313" key="9">
    <source>
        <dbReference type="EMBL" id="KKB78183.1"/>
    </source>
</evidence>
<keyword evidence="10" id="KW-1185">Reference proteome</keyword>
<evidence type="ECO:0000259" key="8">
    <source>
        <dbReference type="PROSITE" id="PS50928"/>
    </source>
</evidence>
<organism evidence="9 10">
    <name type="scientific">Devosia soli</name>
    <dbReference type="NCBI Taxonomy" id="361041"/>
    <lineage>
        <taxon>Bacteria</taxon>
        <taxon>Pseudomonadati</taxon>
        <taxon>Pseudomonadota</taxon>
        <taxon>Alphaproteobacteria</taxon>
        <taxon>Hyphomicrobiales</taxon>
        <taxon>Devosiaceae</taxon>
        <taxon>Devosia</taxon>
    </lineage>
</organism>
<dbReference type="GO" id="GO:0005886">
    <property type="term" value="C:plasma membrane"/>
    <property type="evidence" value="ECO:0007669"/>
    <property type="project" value="UniProtKB-SubCell"/>
</dbReference>
<dbReference type="RefSeq" id="WP_046143118.1">
    <property type="nucleotide sequence ID" value="NZ_LAJG01000022.1"/>
</dbReference>
<feature type="transmembrane region" description="Helical" evidence="7">
    <location>
        <begin position="103"/>
        <end position="136"/>
    </location>
</feature>
<evidence type="ECO:0000256" key="2">
    <source>
        <dbReference type="ARBA" id="ARBA00022448"/>
    </source>
</evidence>
<dbReference type="PANTHER" id="PTHR30465:SF55">
    <property type="entry name" value="OLIGOPEPTIDE ABC TRANSPORTER, PERMEASE PROTEIN"/>
    <property type="match status" value="1"/>
</dbReference>
<keyword evidence="3" id="KW-1003">Cell membrane</keyword>
<dbReference type="CDD" id="cd06261">
    <property type="entry name" value="TM_PBP2"/>
    <property type="match status" value="1"/>
</dbReference>
<comment type="subcellular location">
    <subcellularLocation>
        <location evidence="1 7">Cell membrane</location>
        <topology evidence="1 7">Multi-pass membrane protein</topology>
    </subcellularLocation>
</comment>
<dbReference type="PANTHER" id="PTHR30465">
    <property type="entry name" value="INNER MEMBRANE ABC TRANSPORTER"/>
    <property type="match status" value="1"/>
</dbReference>
<evidence type="ECO:0000313" key="10">
    <source>
        <dbReference type="Proteomes" id="UP000033514"/>
    </source>
</evidence>
<accession>A0A0F5L762</accession>
<comment type="caution">
    <text evidence="9">The sequence shown here is derived from an EMBL/GenBank/DDBJ whole genome shotgun (WGS) entry which is preliminary data.</text>
</comment>
<evidence type="ECO:0000256" key="5">
    <source>
        <dbReference type="ARBA" id="ARBA00022989"/>
    </source>
</evidence>
<gene>
    <name evidence="9" type="ORF">VW35_10970</name>
</gene>
<dbReference type="SUPFAM" id="SSF161098">
    <property type="entry name" value="MetI-like"/>
    <property type="match status" value="1"/>
</dbReference>
<name>A0A0F5L762_9HYPH</name>
<dbReference type="InterPro" id="IPR035906">
    <property type="entry name" value="MetI-like_sf"/>
</dbReference>
<dbReference type="PATRIC" id="fig|361041.3.peg.1561"/>
<protein>
    <submittedName>
        <fullName evidence="9">ABC transporter permease</fullName>
    </submittedName>
</protein>
<evidence type="ECO:0000256" key="4">
    <source>
        <dbReference type="ARBA" id="ARBA00022692"/>
    </source>
</evidence>
<dbReference type="AlphaFoldDB" id="A0A0F5L762"/>
<keyword evidence="6 7" id="KW-0472">Membrane</keyword>
<feature type="transmembrane region" description="Helical" evidence="7">
    <location>
        <begin position="260"/>
        <end position="281"/>
    </location>
</feature>
<evidence type="ECO:0000256" key="7">
    <source>
        <dbReference type="RuleBase" id="RU363032"/>
    </source>
</evidence>
<evidence type="ECO:0000256" key="1">
    <source>
        <dbReference type="ARBA" id="ARBA00004651"/>
    </source>
</evidence>
<dbReference type="OrthoDB" id="9778910at2"/>
<keyword evidence="5 7" id="KW-1133">Transmembrane helix</keyword>
<dbReference type="Pfam" id="PF00528">
    <property type="entry name" value="BPD_transp_1"/>
    <property type="match status" value="1"/>
</dbReference>
<dbReference type="InterPro" id="IPR000515">
    <property type="entry name" value="MetI-like"/>
</dbReference>
<feature type="transmembrane region" description="Helical" evidence="7">
    <location>
        <begin position="301"/>
        <end position="324"/>
    </location>
</feature>
<feature type="transmembrane region" description="Helical" evidence="7">
    <location>
        <begin position="157"/>
        <end position="177"/>
    </location>
</feature>
<dbReference type="PROSITE" id="PS50928">
    <property type="entry name" value="ABC_TM1"/>
    <property type="match status" value="1"/>
</dbReference>
<sequence length="334" mass="36115">MDGFSKYLAQRLFQFFLVLFLGISLTFLITKLSPVDPVEQSVSLMTSFGATDPRAVELMREALAELYGLQGSLFEQYINFWSRIIVGDFGPSLSSFPTPVMSLIMAALPWTVGLLLQALIISWCLGNLLGALAGYYRSNMLLKLSGALVMALHPVPAYIIGLVLLLLFGFIWPILPISGGAQMNLPPSFSFDYIRSLILHGTLPALTLVLGGIGSWFISMRSLASNIVTDDHVVYAELAGVSSGKIFSQYVARNALLPQLTGLALSLGGVFGGAVITEFVYNYPGVGRLLIQGIYRGDYSLVLGVTTISIVAVAVAVLIIDLLYPLIDPRVRLG</sequence>
<dbReference type="EMBL" id="LAJG01000022">
    <property type="protein sequence ID" value="KKB78183.1"/>
    <property type="molecule type" value="Genomic_DNA"/>
</dbReference>
<dbReference type="STRING" id="361041.VW35_10970"/>
<dbReference type="Proteomes" id="UP000033514">
    <property type="component" value="Unassembled WGS sequence"/>
</dbReference>
<comment type="similarity">
    <text evidence="7">Belongs to the binding-protein-dependent transport system permease family.</text>
</comment>
<feature type="domain" description="ABC transmembrane type-1" evidence="8">
    <location>
        <begin position="108"/>
        <end position="324"/>
    </location>
</feature>
<reference evidence="9 10" key="1">
    <citation type="submission" date="2015-03" db="EMBL/GenBank/DDBJ databases">
        <authorList>
            <person name="Hassan Y.I."/>
            <person name="Lepp D."/>
            <person name="Zhou T."/>
        </authorList>
    </citation>
    <scope>NUCLEOTIDE SEQUENCE [LARGE SCALE GENOMIC DNA]</scope>
    <source>
        <strain evidence="9 10">GH2-10</strain>
    </source>
</reference>
<keyword evidence="2 7" id="KW-0813">Transport</keyword>
<feature type="transmembrane region" description="Helical" evidence="7">
    <location>
        <begin position="197"/>
        <end position="218"/>
    </location>
</feature>
<evidence type="ECO:0000256" key="3">
    <source>
        <dbReference type="ARBA" id="ARBA00022475"/>
    </source>
</evidence>
<dbReference type="GO" id="GO:0055085">
    <property type="term" value="P:transmembrane transport"/>
    <property type="evidence" value="ECO:0007669"/>
    <property type="project" value="InterPro"/>
</dbReference>
<keyword evidence="4 7" id="KW-0812">Transmembrane</keyword>